<dbReference type="InterPro" id="IPR003594">
    <property type="entry name" value="HATPase_dom"/>
</dbReference>
<evidence type="ECO:0000256" key="4">
    <source>
        <dbReference type="ARBA" id="ARBA00022777"/>
    </source>
</evidence>
<keyword evidence="7" id="KW-0472">Membrane</keyword>
<dbReference type="GO" id="GO:0000155">
    <property type="term" value="F:phosphorelay sensor kinase activity"/>
    <property type="evidence" value="ECO:0007669"/>
    <property type="project" value="InterPro"/>
</dbReference>
<keyword evidence="3" id="KW-0547">Nucleotide-binding</keyword>
<dbReference type="SMART" id="SM00387">
    <property type="entry name" value="HATPase_c"/>
    <property type="match status" value="1"/>
</dbReference>
<keyword evidence="4" id="KW-0418">Kinase</keyword>
<evidence type="ECO:0000256" key="6">
    <source>
        <dbReference type="ARBA" id="ARBA00023012"/>
    </source>
</evidence>
<dbReference type="Gene3D" id="3.30.450.40">
    <property type="match status" value="1"/>
</dbReference>
<evidence type="ECO:0000256" key="5">
    <source>
        <dbReference type="ARBA" id="ARBA00022840"/>
    </source>
</evidence>
<dbReference type="SUPFAM" id="SSF55874">
    <property type="entry name" value="ATPase domain of HSP90 chaperone/DNA topoisomerase II/histidine kinase"/>
    <property type="match status" value="1"/>
</dbReference>
<dbReference type="PROSITE" id="PS50109">
    <property type="entry name" value="HIS_KIN"/>
    <property type="match status" value="1"/>
</dbReference>
<proteinExistence type="predicted"/>
<organism evidence="9">
    <name type="scientific">hydrothermal vent metagenome</name>
    <dbReference type="NCBI Taxonomy" id="652676"/>
    <lineage>
        <taxon>unclassified sequences</taxon>
        <taxon>metagenomes</taxon>
        <taxon>ecological metagenomes</taxon>
    </lineage>
</organism>
<keyword evidence="2" id="KW-0808">Transferase</keyword>
<dbReference type="EMBL" id="UOFZ01000051">
    <property type="protein sequence ID" value="VAX12551.1"/>
    <property type="molecule type" value="Genomic_DNA"/>
</dbReference>
<keyword evidence="5" id="KW-0067">ATP-binding</keyword>
<accession>A0A3B1BDW4</accession>
<dbReference type="Gene3D" id="3.30.565.10">
    <property type="entry name" value="Histidine kinase-like ATPase, C-terminal domain"/>
    <property type="match status" value="1"/>
</dbReference>
<evidence type="ECO:0000256" key="3">
    <source>
        <dbReference type="ARBA" id="ARBA00022741"/>
    </source>
</evidence>
<dbReference type="InterPro" id="IPR029016">
    <property type="entry name" value="GAF-like_dom_sf"/>
</dbReference>
<evidence type="ECO:0000256" key="2">
    <source>
        <dbReference type="ARBA" id="ARBA00022679"/>
    </source>
</evidence>
<keyword evidence="7" id="KW-0812">Transmembrane</keyword>
<keyword evidence="1" id="KW-0597">Phosphoprotein</keyword>
<dbReference type="PANTHER" id="PTHR43065:SF10">
    <property type="entry name" value="PEROXIDE STRESS-ACTIVATED HISTIDINE KINASE MAK3"/>
    <property type="match status" value="1"/>
</dbReference>
<dbReference type="InterPro" id="IPR003018">
    <property type="entry name" value="GAF"/>
</dbReference>
<dbReference type="Pfam" id="PF01590">
    <property type="entry name" value="GAF"/>
    <property type="match status" value="1"/>
</dbReference>
<dbReference type="Gene3D" id="1.10.287.130">
    <property type="match status" value="1"/>
</dbReference>
<dbReference type="InterPro" id="IPR005467">
    <property type="entry name" value="His_kinase_dom"/>
</dbReference>
<dbReference type="GO" id="GO:0005524">
    <property type="term" value="F:ATP binding"/>
    <property type="evidence" value="ECO:0007669"/>
    <property type="project" value="UniProtKB-KW"/>
</dbReference>
<dbReference type="PRINTS" id="PR00344">
    <property type="entry name" value="BCTRLSENSOR"/>
</dbReference>
<dbReference type="SUPFAM" id="SSF55781">
    <property type="entry name" value="GAF domain-like"/>
    <property type="match status" value="1"/>
</dbReference>
<protein>
    <recommendedName>
        <fullName evidence="8">Histidine kinase domain-containing protein</fullName>
    </recommendedName>
</protein>
<feature type="domain" description="Histidine kinase" evidence="8">
    <location>
        <begin position="582"/>
        <end position="798"/>
    </location>
</feature>
<dbReference type="CDD" id="cd00082">
    <property type="entry name" value="HisKA"/>
    <property type="match status" value="1"/>
</dbReference>
<keyword evidence="7" id="KW-1133">Transmembrane helix</keyword>
<sequence>MKKQKIIHASGILLFISLFATPILATQLDTTQETTVVRIGVLAYRGYKQALQRWSPTANYLSSRIAGCHFEIVPLYLNDIRKAVRNANIQFTLTNPGNYADLETRFGISRIATLQSREGSQIRVRYGAVIITRADNTAINRLEDLKDKSFMAVSAEAFGGFQMAWRELADHGIDPFRDLGELRFAGFPQDKIVLAVENASVDAATVRAETFARMVESGMVNAADFRILNPQHNPGSPFPLSTRLYPEWPFATLKETPRKLATQVTLALLSMPDNHPAALAAHSAGWTIPLDYSPVTALMRSLKIGPYEVLRETSLWALMKHYAYWFIAAGITLLGLITLNSYVTRTNHRLRETERNLRSEISQREASQAALTRYRDNLEEQVMARTRDLHQTNQALEKSRVALRKLVKITSAPDLNHEQRLQQLLETGRKYFELDVAVLASIDGDEHRICTTAGDPKLVPEIRGPLNQRCATYLVEHLSEPLDVPDVVNYTSADSSCCKQGWRSYLGIGVMLEGRIHCTLEFAGTKMRHSRLSQWDHELLKVMAQWIADELERQIAYEAQRRHETEFARVSRMSAIGEMAASLAHELNQPLTATINYNNGCLRILKNSQPDTAKLIQGLERAVEGATMAADIIRHIRQFVQKGEERYGQVDINQAVRNVTTLINHEIRRHEIELVFDLDPDIQPVAGNLIQIEQVILNFIRNGIEAMDQMNKHHRRLTIKTQAMPSGMIRLAVSDDGEGIEKAILPKIFDAFFSTKAEGMGFGLSISRSIIESHQGRISACTRDQGGAEFTFELPATAET</sequence>
<name>A0A3B1BDW4_9ZZZZ</name>
<evidence type="ECO:0000259" key="8">
    <source>
        <dbReference type="PROSITE" id="PS50109"/>
    </source>
</evidence>
<evidence type="ECO:0000256" key="1">
    <source>
        <dbReference type="ARBA" id="ARBA00022553"/>
    </source>
</evidence>
<dbReference type="InterPro" id="IPR004358">
    <property type="entry name" value="Sig_transdc_His_kin-like_C"/>
</dbReference>
<reference evidence="9" key="1">
    <citation type="submission" date="2018-06" db="EMBL/GenBank/DDBJ databases">
        <authorList>
            <person name="Zhirakovskaya E."/>
        </authorList>
    </citation>
    <scope>NUCLEOTIDE SEQUENCE</scope>
</reference>
<keyword evidence="6" id="KW-0902">Two-component regulatory system</keyword>
<dbReference type="SUPFAM" id="SSF47384">
    <property type="entry name" value="Homodimeric domain of signal transducing histidine kinase"/>
    <property type="match status" value="1"/>
</dbReference>
<dbReference type="SUPFAM" id="SSF53850">
    <property type="entry name" value="Periplasmic binding protein-like II"/>
    <property type="match status" value="1"/>
</dbReference>
<gene>
    <name evidence="9" type="ORF">MNBD_GAMMA24-1040</name>
</gene>
<evidence type="ECO:0000313" key="9">
    <source>
        <dbReference type="EMBL" id="VAX12551.1"/>
    </source>
</evidence>
<dbReference type="AlphaFoldDB" id="A0A3B1BDW4"/>
<evidence type="ECO:0000256" key="7">
    <source>
        <dbReference type="SAM" id="Phobius"/>
    </source>
</evidence>
<dbReference type="Pfam" id="PF02518">
    <property type="entry name" value="HATPase_c"/>
    <property type="match status" value="1"/>
</dbReference>
<dbReference type="InterPro" id="IPR036097">
    <property type="entry name" value="HisK_dim/P_sf"/>
</dbReference>
<dbReference type="Gene3D" id="3.40.190.10">
    <property type="entry name" value="Periplasmic binding protein-like II"/>
    <property type="match status" value="2"/>
</dbReference>
<dbReference type="InterPro" id="IPR036890">
    <property type="entry name" value="HATPase_C_sf"/>
</dbReference>
<dbReference type="PANTHER" id="PTHR43065">
    <property type="entry name" value="SENSOR HISTIDINE KINASE"/>
    <property type="match status" value="1"/>
</dbReference>
<feature type="transmembrane region" description="Helical" evidence="7">
    <location>
        <begin position="322"/>
        <end position="343"/>
    </location>
</feature>
<dbReference type="InterPro" id="IPR003661">
    <property type="entry name" value="HisK_dim/P_dom"/>
</dbReference>
<dbReference type="Pfam" id="PF12974">
    <property type="entry name" value="Phosphonate-bd"/>
    <property type="match status" value="1"/>
</dbReference>